<name>A0A3N4I047_ASCIM</name>
<dbReference type="Proteomes" id="UP000275078">
    <property type="component" value="Unassembled WGS sequence"/>
</dbReference>
<feature type="signal peptide" evidence="1">
    <location>
        <begin position="1"/>
        <end position="24"/>
    </location>
</feature>
<protein>
    <submittedName>
        <fullName evidence="2">Uncharacterized protein</fullName>
    </submittedName>
</protein>
<keyword evidence="3" id="KW-1185">Reference proteome</keyword>
<accession>A0A3N4I047</accession>
<organism evidence="2 3">
    <name type="scientific">Ascobolus immersus RN42</name>
    <dbReference type="NCBI Taxonomy" id="1160509"/>
    <lineage>
        <taxon>Eukaryota</taxon>
        <taxon>Fungi</taxon>
        <taxon>Dikarya</taxon>
        <taxon>Ascomycota</taxon>
        <taxon>Pezizomycotina</taxon>
        <taxon>Pezizomycetes</taxon>
        <taxon>Pezizales</taxon>
        <taxon>Ascobolaceae</taxon>
        <taxon>Ascobolus</taxon>
    </lineage>
</organism>
<proteinExistence type="predicted"/>
<keyword evidence="1" id="KW-0732">Signal</keyword>
<gene>
    <name evidence="2" type="ORF">BJ508DRAFT_328369</name>
</gene>
<evidence type="ECO:0000313" key="3">
    <source>
        <dbReference type="Proteomes" id="UP000275078"/>
    </source>
</evidence>
<sequence length="264" mass="29730">MKPTFSCSLRQILMIFTLLSVHSCFPSIFANAHHLHDDKPGNTPTVLSSINGIVVPNDLPDGVYMTALSKHSTLQHVVPTLINTIEEFKYLASLHNSTSPESNLTSLLGYDPTGVSRSKLGAFLGYSPIESSDIDPNRPCHPRKDGKYQFCYCYFTTPRLLVSDVSYHFMQKKVGAHQFFCRNMAPQTAFYVAMGDSLYYICNRHPSETRFFHGEEYGWVDNMLEDDCGSRVIGYSDTVKMNWKRYGRIMRNMGFCGYPAVGGG</sequence>
<dbReference type="EMBL" id="ML119699">
    <property type="protein sequence ID" value="RPA79472.1"/>
    <property type="molecule type" value="Genomic_DNA"/>
</dbReference>
<feature type="chain" id="PRO_5018158288" evidence="1">
    <location>
        <begin position="25"/>
        <end position="264"/>
    </location>
</feature>
<evidence type="ECO:0000256" key="1">
    <source>
        <dbReference type="SAM" id="SignalP"/>
    </source>
</evidence>
<evidence type="ECO:0000313" key="2">
    <source>
        <dbReference type="EMBL" id="RPA79472.1"/>
    </source>
</evidence>
<dbReference type="AlphaFoldDB" id="A0A3N4I047"/>
<reference evidence="2 3" key="1">
    <citation type="journal article" date="2018" name="Nat. Ecol. Evol.">
        <title>Pezizomycetes genomes reveal the molecular basis of ectomycorrhizal truffle lifestyle.</title>
        <authorList>
            <person name="Murat C."/>
            <person name="Payen T."/>
            <person name="Noel B."/>
            <person name="Kuo A."/>
            <person name="Morin E."/>
            <person name="Chen J."/>
            <person name="Kohler A."/>
            <person name="Krizsan K."/>
            <person name="Balestrini R."/>
            <person name="Da Silva C."/>
            <person name="Montanini B."/>
            <person name="Hainaut M."/>
            <person name="Levati E."/>
            <person name="Barry K.W."/>
            <person name="Belfiori B."/>
            <person name="Cichocki N."/>
            <person name="Clum A."/>
            <person name="Dockter R.B."/>
            <person name="Fauchery L."/>
            <person name="Guy J."/>
            <person name="Iotti M."/>
            <person name="Le Tacon F."/>
            <person name="Lindquist E.A."/>
            <person name="Lipzen A."/>
            <person name="Malagnac F."/>
            <person name="Mello A."/>
            <person name="Molinier V."/>
            <person name="Miyauchi S."/>
            <person name="Poulain J."/>
            <person name="Riccioni C."/>
            <person name="Rubini A."/>
            <person name="Sitrit Y."/>
            <person name="Splivallo R."/>
            <person name="Traeger S."/>
            <person name="Wang M."/>
            <person name="Zifcakova L."/>
            <person name="Wipf D."/>
            <person name="Zambonelli A."/>
            <person name="Paolocci F."/>
            <person name="Nowrousian M."/>
            <person name="Ottonello S."/>
            <person name="Baldrian P."/>
            <person name="Spatafora J.W."/>
            <person name="Henrissat B."/>
            <person name="Nagy L.G."/>
            <person name="Aury J.M."/>
            <person name="Wincker P."/>
            <person name="Grigoriev I.V."/>
            <person name="Bonfante P."/>
            <person name="Martin F.M."/>
        </authorList>
    </citation>
    <scope>NUCLEOTIDE SEQUENCE [LARGE SCALE GENOMIC DNA]</scope>
    <source>
        <strain evidence="2 3">RN42</strain>
    </source>
</reference>